<dbReference type="AlphaFoldDB" id="A0A9W9YGR6"/>
<organism evidence="2 3">
    <name type="scientific">Desmophyllum pertusum</name>
    <dbReference type="NCBI Taxonomy" id="174260"/>
    <lineage>
        <taxon>Eukaryota</taxon>
        <taxon>Metazoa</taxon>
        <taxon>Cnidaria</taxon>
        <taxon>Anthozoa</taxon>
        <taxon>Hexacorallia</taxon>
        <taxon>Scleractinia</taxon>
        <taxon>Caryophylliina</taxon>
        <taxon>Caryophylliidae</taxon>
        <taxon>Desmophyllum</taxon>
    </lineage>
</organism>
<dbReference type="Proteomes" id="UP001163046">
    <property type="component" value="Unassembled WGS sequence"/>
</dbReference>
<feature type="region of interest" description="Disordered" evidence="1">
    <location>
        <begin position="21"/>
        <end position="52"/>
    </location>
</feature>
<accession>A0A9W9YGR6</accession>
<sequence>MRERYERGELTTTVDIPYDHGAIKDQKKRRKVSDISPAASQPARFRKVNQPSKMAVRSQLGFMSRSRSPQTIFVDEFTEAGLFQQMKGAQGHKAIVGKEEASQFIDGILSGAREKSKIDVERLIQLYDGATWVTQRAIKVQDRYISLIINVTDRL</sequence>
<evidence type="ECO:0000313" key="3">
    <source>
        <dbReference type="Proteomes" id="UP001163046"/>
    </source>
</evidence>
<proteinExistence type="predicted"/>
<name>A0A9W9YGR6_9CNID</name>
<reference evidence="2" key="1">
    <citation type="submission" date="2023-01" db="EMBL/GenBank/DDBJ databases">
        <title>Genome assembly of the deep-sea coral Lophelia pertusa.</title>
        <authorList>
            <person name="Herrera S."/>
            <person name="Cordes E."/>
        </authorList>
    </citation>
    <scope>NUCLEOTIDE SEQUENCE</scope>
    <source>
        <strain evidence="2">USNM1676648</strain>
        <tissue evidence="2">Polyp</tissue>
    </source>
</reference>
<dbReference type="EMBL" id="MU827778">
    <property type="protein sequence ID" value="KAJ7340380.1"/>
    <property type="molecule type" value="Genomic_DNA"/>
</dbReference>
<gene>
    <name evidence="2" type="ORF">OS493_003124</name>
</gene>
<evidence type="ECO:0000313" key="2">
    <source>
        <dbReference type="EMBL" id="KAJ7340380.1"/>
    </source>
</evidence>
<evidence type="ECO:0000256" key="1">
    <source>
        <dbReference type="SAM" id="MobiDB-lite"/>
    </source>
</evidence>
<comment type="caution">
    <text evidence="2">The sequence shown here is derived from an EMBL/GenBank/DDBJ whole genome shotgun (WGS) entry which is preliminary data.</text>
</comment>
<protein>
    <submittedName>
        <fullName evidence="2">Uncharacterized protein</fullName>
    </submittedName>
</protein>
<keyword evidence="3" id="KW-1185">Reference proteome</keyword>